<evidence type="ECO:0000256" key="1">
    <source>
        <dbReference type="SAM" id="SignalP"/>
    </source>
</evidence>
<dbReference type="HOGENOM" id="CLU_030508_0_1_1"/>
<dbReference type="CDD" id="cd09083">
    <property type="entry name" value="EEP-1"/>
    <property type="match status" value="1"/>
</dbReference>
<dbReference type="Gene3D" id="3.60.10.10">
    <property type="entry name" value="Endonuclease/exonuclease/phosphatase"/>
    <property type="match status" value="1"/>
</dbReference>
<dbReference type="RefSeq" id="XP_008082651.1">
    <property type="nucleotide sequence ID" value="XM_008084460.1"/>
</dbReference>
<dbReference type="GeneID" id="19472021"/>
<evidence type="ECO:0000313" key="3">
    <source>
        <dbReference type="EMBL" id="EPE30258.1"/>
    </source>
</evidence>
<accession>S3DV38</accession>
<dbReference type="InterPro" id="IPR036691">
    <property type="entry name" value="Endo/exonu/phosph_ase_sf"/>
</dbReference>
<dbReference type="InterPro" id="IPR050410">
    <property type="entry name" value="CCR4/nocturin_mRNA_transcr"/>
</dbReference>
<dbReference type="PANTHER" id="PTHR12121:SF36">
    <property type="entry name" value="ENDONUCLEASE_EXONUCLEASE_PHOSPHATASE DOMAIN-CONTAINING PROTEIN"/>
    <property type="match status" value="1"/>
</dbReference>
<dbReference type="InterPro" id="IPR005135">
    <property type="entry name" value="Endo/exonuclease/phosphatase"/>
</dbReference>
<dbReference type="STRING" id="1116229.S3DV38"/>
<feature type="chain" id="PRO_5004508761" evidence="1">
    <location>
        <begin position="20"/>
        <end position="348"/>
    </location>
</feature>
<name>S3DV38_GLAL2</name>
<keyword evidence="4" id="KW-1185">Reference proteome</keyword>
<feature type="domain" description="Endonuclease/exonuclease/phosphatase" evidence="2">
    <location>
        <begin position="35"/>
        <end position="337"/>
    </location>
</feature>
<sequence length="348" mass="38742">MRFSTSLLAAAVTFDVAFAGPTFIRDKQNPLRFLTYNVRYDSKSDKISVNQTIASLPSGAPIQPNPYYNQTVERPWSERRIGVSNDVLFPNVDIVGFQEVLTRQVDDLQELLGPDWAHIGVGRDDGIKAGEYSAVFYKLSSVELVSWDTFWLSDTPFEPSKYPGAGSFRACTTAQFKSSLGRFTLLNAHLDDSSDKQRRLAASLMLRRAKYEAIKTSRPVFLTGDFNSPPTGQDGGAYQITTGALGPLPINSTFEEKYSWKPKDEKPFGLTDLAVKTQPRYRSGNYATFTGFSAVGDTRNYKKLDYVFGGSTGEAWGVESYHVGSSLYDNGSWNSDHRPVYADIVMEK</sequence>
<organism evidence="3 4">
    <name type="scientific">Glarea lozoyensis (strain ATCC 20868 / MF5171)</name>
    <dbReference type="NCBI Taxonomy" id="1116229"/>
    <lineage>
        <taxon>Eukaryota</taxon>
        <taxon>Fungi</taxon>
        <taxon>Dikarya</taxon>
        <taxon>Ascomycota</taxon>
        <taxon>Pezizomycotina</taxon>
        <taxon>Leotiomycetes</taxon>
        <taxon>Helotiales</taxon>
        <taxon>Helotiaceae</taxon>
        <taxon>Glarea</taxon>
    </lineage>
</organism>
<dbReference type="Proteomes" id="UP000016922">
    <property type="component" value="Unassembled WGS sequence"/>
</dbReference>
<dbReference type="AlphaFoldDB" id="S3DV38"/>
<feature type="signal peptide" evidence="1">
    <location>
        <begin position="1"/>
        <end position="19"/>
    </location>
</feature>
<reference evidence="3 4" key="1">
    <citation type="journal article" date="2013" name="BMC Genomics">
        <title>Genomics-driven discovery of the pneumocandin biosynthetic gene cluster in the fungus Glarea lozoyensis.</title>
        <authorList>
            <person name="Chen L."/>
            <person name="Yue Q."/>
            <person name="Zhang X."/>
            <person name="Xiang M."/>
            <person name="Wang C."/>
            <person name="Li S."/>
            <person name="Che Y."/>
            <person name="Ortiz-Lopez F.J."/>
            <person name="Bills G.F."/>
            <person name="Liu X."/>
            <person name="An Z."/>
        </authorList>
    </citation>
    <scope>NUCLEOTIDE SEQUENCE [LARGE SCALE GENOMIC DNA]</scope>
    <source>
        <strain evidence="4">ATCC 20868 / MF5171</strain>
    </source>
</reference>
<protein>
    <submittedName>
        <fullName evidence="3">DNase I-like protein</fullName>
    </submittedName>
</protein>
<proteinExistence type="predicted"/>
<dbReference type="OrthoDB" id="276515at2759"/>
<dbReference type="SUPFAM" id="SSF56219">
    <property type="entry name" value="DNase I-like"/>
    <property type="match status" value="1"/>
</dbReference>
<dbReference type="KEGG" id="glz:GLAREA_12981"/>
<evidence type="ECO:0000259" key="2">
    <source>
        <dbReference type="Pfam" id="PF03372"/>
    </source>
</evidence>
<dbReference type="EMBL" id="KE145364">
    <property type="protein sequence ID" value="EPE30258.1"/>
    <property type="molecule type" value="Genomic_DNA"/>
</dbReference>
<keyword evidence="1" id="KW-0732">Signal</keyword>
<evidence type="ECO:0000313" key="4">
    <source>
        <dbReference type="Proteomes" id="UP000016922"/>
    </source>
</evidence>
<dbReference type="OMA" id="DSMPDNI"/>
<dbReference type="Pfam" id="PF03372">
    <property type="entry name" value="Exo_endo_phos"/>
    <property type="match status" value="1"/>
</dbReference>
<dbReference type="PANTHER" id="PTHR12121">
    <property type="entry name" value="CARBON CATABOLITE REPRESSOR PROTEIN 4"/>
    <property type="match status" value="1"/>
</dbReference>
<dbReference type="eggNOG" id="ENOG502RYM4">
    <property type="taxonomic scope" value="Eukaryota"/>
</dbReference>
<dbReference type="GO" id="GO:0000175">
    <property type="term" value="F:3'-5'-RNA exonuclease activity"/>
    <property type="evidence" value="ECO:0007669"/>
    <property type="project" value="TreeGrafter"/>
</dbReference>
<gene>
    <name evidence="3" type="ORF">GLAREA_12981</name>
</gene>